<dbReference type="EMBL" id="BNAI01000003">
    <property type="protein sequence ID" value="GHF18603.1"/>
    <property type="molecule type" value="Genomic_DNA"/>
</dbReference>
<dbReference type="Proteomes" id="UP000617531">
    <property type="component" value="Unassembled WGS sequence"/>
</dbReference>
<keyword evidence="2" id="KW-1185">Reference proteome</keyword>
<reference evidence="1" key="2">
    <citation type="submission" date="2020-09" db="EMBL/GenBank/DDBJ databases">
        <authorList>
            <person name="Sun Q."/>
            <person name="Zhou Y."/>
        </authorList>
    </citation>
    <scope>NUCLEOTIDE SEQUENCE</scope>
    <source>
        <strain evidence="1">CGMCC 1.16548</strain>
    </source>
</reference>
<dbReference type="PANTHER" id="PTHR30528">
    <property type="entry name" value="CYTOPLASMIC PROTEIN"/>
    <property type="match status" value="1"/>
</dbReference>
<comment type="caution">
    <text evidence="1">The sequence shown here is derived from an EMBL/GenBank/DDBJ whole genome shotgun (WGS) entry which is preliminary data.</text>
</comment>
<evidence type="ECO:0000313" key="2">
    <source>
        <dbReference type="Proteomes" id="UP000617531"/>
    </source>
</evidence>
<evidence type="ECO:0000313" key="1">
    <source>
        <dbReference type="EMBL" id="GHF18603.1"/>
    </source>
</evidence>
<organism evidence="1 2">
    <name type="scientific">Pseudolysinimonas yzui</name>
    <dbReference type="NCBI Taxonomy" id="2708254"/>
    <lineage>
        <taxon>Bacteria</taxon>
        <taxon>Bacillati</taxon>
        <taxon>Actinomycetota</taxon>
        <taxon>Actinomycetes</taxon>
        <taxon>Micrococcales</taxon>
        <taxon>Microbacteriaceae</taxon>
        <taxon>Pseudolysinimonas</taxon>
    </lineage>
</organism>
<gene>
    <name evidence="1" type="ORF">GCM10011600_19430</name>
</gene>
<dbReference type="InterPro" id="IPR009351">
    <property type="entry name" value="AlkZ-like"/>
</dbReference>
<proteinExistence type="predicted"/>
<evidence type="ECO:0008006" key="3">
    <source>
        <dbReference type="Google" id="ProtNLM"/>
    </source>
</evidence>
<dbReference type="Pfam" id="PF06224">
    <property type="entry name" value="AlkZ-like"/>
    <property type="match status" value="1"/>
</dbReference>
<reference evidence="1" key="1">
    <citation type="journal article" date="2014" name="Int. J. Syst. Evol. Microbiol.">
        <title>Complete genome sequence of Corynebacterium casei LMG S-19264T (=DSM 44701T), isolated from a smear-ripened cheese.</title>
        <authorList>
            <consortium name="US DOE Joint Genome Institute (JGI-PGF)"/>
            <person name="Walter F."/>
            <person name="Albersmeier A."/>
            <person name="Kalinowski J."/>
            <person name="Ruckert C."/>
        </authorList>
    </citation>
    <scope>NUCLEOTIDE SEQUENCE</scope>
    <source>
        <strain evidence="1">CGMCC 1.16548</strain>
    </source>
</reference>
<dbReference type="AlphaFoldDB" id="A0A8J3GRD5"/>
<protein>
    <recommendedName>
        <fullName evidence="3">Winged helix-turn-helix domain-containing protein</fullName>
    </recommendedName>
</protein>
<name>A0A8J3GRD5_9MICO</name>
<sequence length="412" mass="46483">MSEAVARVDLVPENISAASARRIALAAQGFGIPRPASVGTRQLNLLMQRLGTLQIDSVNVFERSHYLPVVARLGPYDKTLLDKLTLRPRAPFLEYWAHVATFVPRDDWGLWKWRMARMREKYSKPGGWVATHPHMMRFVLDELRTHGPMAASDIEHEENVRRGPWWGLSDIKEALEYLFVFGDVVTAGRKGFERVYALPEQILPPALLDAEVPVDDAQRELVRRAVRAHGIGTAKDIADYYRLYVATAARLLQELVDTGEVHQVSVEGWKAPGYLAAEARIPRRIETAALLSPFDPVVWERDRALRMFGFHYRIEIYTPAPKRIYGYYTLPALVDDRIVGRIDLKSDRQAGMLRVQSAWREPHAPRGVEERLVPVLREIAAWQGLGDILVVDRGDLARDLAAALGTPPLPAG</sequence>
<dbReference type="PANTHER" id="PTHR30528:SF0">
    <property type="entry name" value="CYTOPLASMIC PROTEIN"/>
    <property type="match status" value="1"/>
</dbReference>
<accession>A0A8J3GRD5</accession>